<keyword evidence="6" id="KW-1133">Transmembrane helix</keyword>
<feature type="compositionally biased region" description="Basic and acidic residues" evidence="5">
    <location>
        <begin position="43"/>
        <end position="65"/>
    </location>
</feature>
<keyword evidence="3" id="KW-0732">Signal</keyword>
<evidence type="ECO:0000313" key="10">
    <source>
        <dbReference type="Proteomes" id="UP000315128"/>
    </source>
</evidence>
<sequence length="105" mass="11785">MTDDKVDTSKAGIYPVNYSYHGATTTINVTVLEKTPEDSESADNQKPKEKEGKNRTSSNKNKEKSNPNVKKKTLPRTGEKSEKTLFITGITFIFGSLIYLKIRKD</sequence>
<evidence type="ECO:0000259" key="8">
    <source>
        <dbReference type="Pfam" id="PF07523"/>
    </source>
</evidence>
<dbReference type="InterPro" id="IPR022038">
    <property type="entry name" value="Ig-like_bact"/>
</dbReference>
<dbReference type="KEGG" id="lack:FLP15_06790"/>
<evidence type="ECO:0000256" key="4">
    <source>
        <dbReference type="ARBA" id="ARBA00023088"/>
    </source>
</evidence>
<evidence type="ECO:0000256" key="1">
    <source>
        <dbReference type="ARBA" id="ARBA00022512"/>
    </source>
</evidence>
<organism evidence="9 10">
    <name type="scientific">Lactococcus protaetiae</name>
    <dbReference type="NCBI Taxonomy" id="2592653"/>
    <lineage>
        <taxon>Bacteria</taxon>
        <taxon>Bacillati</taxon>
        <taxon>Bacillota</taxon>
        <taxon>Bacilli</taxon>
        <taxon>Lactobacillales</taxon>
        <taxon>Streptococcaceae</taxon>
        <taxon>Lactococcus</taxon>
    </lineage>
</organism>
<protein>
    <submittedName>
        <fullName evidence="9">LPXTG cell wall anchor domain-containing protein</fullName>
    </submittedName>
</protein>
<dbReference type="EMBL" id="CP041356">
    <property type="protein sequence ID" value="QDK71938.1"/>
    <property type="molecule type" value="Genomic_DNA"/>
</dbReference>
<dbReference type="AlphaFoldDB" id="A0A514ZBJ0"/>
<keyword evidence="6" id="KW-0812">Transmembrane</keyword>
<keyword evidence="1" id="KW-0134">Cell wall</keyword>
<keyword evidence="4" id="KW-0572">Peptidoglycan-anchor</keyword>
<feature type="domain" description="Ig-like" evidence="8">
    <location>
        <begin position="5"/>
        <end position="31"/>
    </location>
</feature>
<dbReference type="InterPro" id="IPR019931">
    <property type="entry name" value="LPXTG_anchor"/>
</dbReference>
<evidence type="ECO:0000256" key="3">
    <source>
        <dbReference type="ARBA" id="ARBA00022729"/>
    </source>
</evidence>
<reference evidence="9 10" key="1">
    <citation type="submission" date="2019-07" db="EMBL/GenBank/DDBJ databases">
        <title>Genome sequencing of KACC 19320.</title>
        <authorList>
            <person name="Heo J."/>
            <person name="Kim S.-J."/>
            <person name="Kim J.-S."/>
            <person name="Hong S.-B."/>
            <person name="Kwon S.-W."/>
        </authorList>
    </citation>
    <scope>NUCLEOTIDE SEQUENCE [LARGE SCALE GENOMIC DNA]</scope>
    <source>
        <strain evidence="9 10">KACC 19320</strain>
    </source>
</reference>
<dbReference type="Pfam" id="PF00746">
    <property type="entry name" value="Gram_pos_anchor"/>
    <property type="match status" value="1"/>
</dbReference>
<keyword evidence="6" id="KW-0472">Membrane</keyword>
<feature type="region of interest" description="Disordered" evidence="5">
    <location>
        <begin position="32"/>
        <end position="80"/>
    </location>
</feature>
<evidence type="ECO:0000256" key="5">
    <source>
        <dbReference type="SAM" id="MobiDB-lite"/>
    </source>
</evidence>
<dbReference type="Proteomes" id="UP000315128">
    <property type="component" value="Chromosome"/>
</dbReference>
<keyword evidence="2" id="KW-0964">Secreted</keyword>
<feature type="domain" description="Gram-positive cocci surface proteins LPxTG" evidence="7">
    <location>
        <begin position="67"/>
        <end position="104"/>
    </location>
</feature>
<evidence type="ECO:0000259" key="7">
    <source>
        <dbReference type="Pfam" id="PF00746"/>
    </source>
</evidence>
<keyword evidence="10" id="KW-1185">Reference proteome</keyword>
<evidence type="ECO:0000256" key="6">
    <source>
        <dbReference type="SAM" id="Phobius"/>
    </source>
</evidence>
<accession>A0A514ZBJ0</accession>
<evidence type="ECO:0000313" key="9">
    <source>
        <dbReference type="EMBL" id="QDK71938.1"/>
    </source>
</evidence>
<gene>
    <name evidence="9" type="ORF">FLP15_06790</name>
</gene>
<name>A0A514ZBJ0_9LACT</name>
<proteinExistence type="predicted"/>
<evidence type="ECO:0000256" key="2">
    <source>
        <dbReference type="ARBA" id="ARBA00022525"/>
    </source>
</evidence>
<feature type="transmembrane region" description="Helical" evidence="6">
    <location>
        <begin position="84"/>
        <end position="102"/>
    </location>
</feature>
<dbReference type="NCBIfam" id="TIGR01167">
    <property type="entry name" value="LPXTG_anchor"/>
    <property type="match status" value="1"/>
</dbReference>
<dbReference type="Pfam" id="PF07523">
    <property type="entry name" value="Big_3"/>
    <property type="match status" value="1"/>
</dbReference>